<proteinExistence type="inferred from homology"/>
<evidence type="ECO:0000256" key="5">
    <source>
        <dbReference type="ARBA" id="ARBA00022884"/>
    </source>
</evidence>
<dbReference type="AlphaFoldDB" id="A0A926EVZ3"/>
<organism evidence="8 9">
    <name type="scientific">Wansuia hejianensis</name>
    <dbReference type="NCBI Taxonomy" id="2763667"/>
    <lineage>
        <taxon>Bacteria</taxon>
        <taxon>Bacillati</taxon>
        <taxon>Bacillota</taxon>
        <taxon>Clostridia</taxon>
        <taxon>Lachnospirales</taxon>
        <taxon>Lachnospiraceae</taxon>
        <taxon>Wansuia</taxon>
    </lineage>
</organism>
<dbReference type="RefSeq" id="WP_249323725.1">
    <property type="nucleotide sequence ID" value="NZ_JACRTK010000003.1"/>
</dbReference>
<dbReference type="InterPro" id="IPR020568">
    <property type="entry name" value="Ribosomal_Su5_D2-typ_SF"/>
</dbReference>
<evidence type="ECO:0000256" key="1">
    <source>
        <dbReference type="ARBA" id="ARBA00022694"/>
    </source>
</evidence>
<dbReference type="GO" id="GO:0004526">
    <property type="term" value="F:ribonuclease P activity"/>
    <property type="evidence" value="ECO:0007669"/>
    <property type="project" value="UniProtKB-UniRule"/>
</dbReference>
<dbReference type="PANTHER" id="PTHR33992">
    <property type="entry name" value="RIBONUCLEASE P PROTEIN COMPONENT"/>
    <property type="match status" value="1"/>
</dbReference>
<dbReference type="Gene3D" id="3.30.230.10">
    <property type="match status" value="1"/>
</dbReference>
<keyword evidence="2 6" id="KW-0540">Nuclease</keyword>
<dbReference type="SUPFAM" id="SSF54211">
    <property type="entry name" value="Ribosomal protein S5 domain 2-like"/>
    <property type="match status" value="1"/>
</dbReference>
<keyword evidence="4 6" id="KW-0378">Hydrolase</keyword>
<keyword evidence="1 6" id="KW-0819">tRNA processing</keyword>
<sequence>MEKQYRLRKNMEFKKVYDCGKNYWNRNLIMYVKTNNLDKTRVGYTITKKIGNSVVRNKIRRRMKEIYRLNFHNIKEGYDIVFIPKKNVVNMSYDQLENSFLHIMNMARVLKK</sequence>
<evidence type="ECO:0000256" key="2">
    <source>
        <dbReference type="ARBA" id="ARBA00022722"/>
    </source>
</evidence>
<dbReference type="Pfam" id="PF00825">
    <property type="entry name" value="Ribonuclease_P"/>
    <property type="match status" value="1"/>
</dbReference>
<dbReference type="GO" id="GO:0042781">
    <property type="term" value="F:3'-tRNA processing endoribonuclease activity"/>
    <property type="evidence" value="ECO:0007669"/>
    <property type="project" value="TreeGrafter"/>
</dbReference>
<dbReference type="NCBIfam" id="TIGR00188">
    <property type="entry name" value="rnpA"/>
    <property type="match status" value="1"/>
</dbReference>
<evidence type="ECO:0000256" key="6">
    <source>
        <dbReference type="HAMAP-Rule" id="MF_00227"/>
    </source>
</evidence>
<evidence type="ECO:0000256" key="4">
    <source>
        <dbReference type="ARBA" id="ARBA00022801"/>
    </source>
</evidence>
<dbReference type="InterPro" id="IPR000100">
    <property type="entry name" value="RNase_P"/>
</dbReference>
<evidence type="ECO:0000313" key="9">
    <source>
        <dbReference type="Proteomes" id="UP000601522"/>
    </source>
</evidence>
<protein>
    <recommendedName>
        <fullName evidence="6 7">Ribonuclease P protein component</fullName>
        <shortName evidence="6">RNase P protein</shortName>
        <shortName evidence="6">RNaseP protein</shortName>
        <ecNumber evidence="6 7">3.1.26.5</ecNumber>
    </recommendedName>
    <alternativeName>
        <fullName evidence="6">Protein C5</fullName>
    </alternativeName>
</protein>
<dbReference type="GO" id="GO:0000049">
    <property type="term" value="F:tRNA binding"/>
    <property type="evidence" value="ECO:0007669"/>
    <property type="project" value="UniProtKB-UniRule"/>
</dbReference>
<keyword evidence="3 6" id="KW-0255">Endonuclease</keyword>
<dbReference type="Proteomes" id="UP000601522">
    <property type="component" value="Unassembled WGS sequence"/>
</dbReference>
<dbReference type="PANTHER" id="PTHR33992:SF1">
    <property type="entry name" value="RIBONUCLEASE P PROTEIN COMPONENT"/>
    <property type="match status" value="1"/>
</dbReference>
<comment type="similarity">
    <text evidence="6">Belongs to the RnpA family.</text>
</comment>
<keyword evidence="5 6" id="KW-0694">RNA-binding</keyword>
<gene>
    <name evidence="6 8" type="primary">rnpA</name>
    <name evidence="8" type="ORF">H8689_07135</name>
</gene>
<comment type="function">
    <text evidence="6">RNaseP catalyzes the removal of the 5'-leader sequence from pre-tRNA to produce the mature 5'-terminus. It can also cleave other RNA substrates such as 4.5S RNA. The protein component plays an auxiliary but essential role in vivo by binding to the 5'-leader sequence and broadening the substrate specificity of the ribozyme.</text>
</comment>
<reference evidence="8 9" key="1">
    <citation type="submission" date="2020-08" db="EMBL/GenBank/DDBJ databases">
        <title>Genome public.</title>
        <authorList>
            <person name="Liu C."/>
            <person name="Sun Q."/>
        </authorList>
    </citation>
    <scope>NUCLEOTIDE SEQUENCE [LARGE SCALE GENOMIC DNA]</scope>
    <source>
        <strain evidence="8 9">NSJ-26</strain>
    </source>
</reference>
<evidence type="ECO:0000256" key="7">
    <source>
        <dbReference type="NCBIfam" id="TIGR00188"/>
    </source>
</evidence>
<dbReference type="GO" id="GO:0030677">
    <property type="term" value="C:ribonuclease P complex"/>
    <property type="evidence" value="ECO:0007669"/>
    <property type="project" value="TreeGrafter"/>
</dbReference>
<dbReference type="InterPro" id="IPR014721">
    <property type="entry name" value="Ribsml_uS5_D2-typ_fold_subgr"/>
</dbReference>
<keyword evidence="9" id="KW-1185">Reference proteome</keyword>
<dbReference type="EMBL" id="JACRTK010000003">
    <property type="protein sequence ID" value="MBC8590883.1"/>
    <property type="molecule type" value="Genomic_DNA"/>
</dbReference>
<name>A0A926EVZ3_9FIRM</name>
<comment type="subunit">
    <text evidence="6">Consists of a catalytic RNA component (M1 or rnpB) and a protein subunit.</text>
</comment>
<comment type="catalytic activity">
    <reaction evidence="6">
        <text>Endonucleolytic cleavage of RNA, removing 5'-extranucleotides from tRNA precursor.</text>
        <dbReference type="EC" id="3.1.26.5"/>
    </reaction>
</comment>
<accession>A0A926EVZ3</accession>
<dbReference type="GO" id="GO:0001682">
    <property type="term" value="P:tRNA 5'-leader removal"/>
    <property type="evidence" value="ECO:0007669"/>
    <property type="project" value="UniProtKB-UniRule"/>
</dbReference>
<comment type="caution">
    <text evidence="8">The sequence shown here is derived from an EMBL/GenBank/DDBJ whole genome shotgun (WGS) entry which is preliminary data.</text>
</comment>
<evidence type="ECO:0000256" key="3">
    <source>
        <dbReference type="ARBA" id="ARBA00022759"/>
    </source>
</evidence>
<dbReference type="HAMAP" id="MF_00227">
    <property type="entry name" value="RNase_P"/>
    <property type="match status" value="1"/>
</dbReference>
<dbReference type="EC" id="3.1.26.5" evidence="6 7"/>
<evidence type="ECO:0000313" key="8">
    <source>
        <dbReference type="EMBL" id="MBC8590883.1"/>
    </source>
</evidence>